<sequence length="83" mass="9425">MRCFSKPICASLFLQNNNELMTNTNQGQLHSLSTTDHNPNNCLRPHYRCCYGDGRNLSCKVSKELCNESIIKGIAIFTQPTWC</sequence>
<protein>
    <submittedName>
        <fullName evidence="1">Uncharacterized protein</fullName>
    </submittedName>
</protein>
<evidence type="ECO:0000313" key="1">
    <source>
        <dbReference type="EMBL" id="KAI1714520.1"/>
    </source>
</evidence>
<reference evidence="1" key="1">
    <citation type="submission" date="2022-01" db="EMBL/GenBank/DDBJ databases">
        <title>Genome Sequence Resource for Two Populations of Ditylenchus destructor, the Migratory Endoparasitic Phytonematode.</title>
        <authorList>
            <person name="Zhang H."/>
            <person name="Lin R."/>
            <person name="Xie B."/>
        </authorList>
    </citation>
    <scope>NUCLEOTIDE SEQUENCE</scope>
    <source>
        <strain evidence="1">BazhouSP</strain>
    </source>
</reference>
<name>A0AAD4N806_9BILA</name>
<accession>A0AAD4N806</accession>
<dbReference type="Proteomes" id="UP001201812">
    <property type="component" value="Unassembled WGS sequence"/>
</dbReference>
<evidence type="ECO:0000313" key="2">
    <source>
        <dbReference type="Proteomes" id="UP001201812"/>
    </source>
</evidence>
<dbReference type="EMBL" id="JAKKPZ010000013">
    <property type="protein sequence ID" value="KAI1714520.1"/>
    <property type="molecule type" value="Genomic_DNA"/>
</dbReference>
<comment type="caution">
    <text evidence="1">The sequence shown here is derived from an EMBL/GenBank/DDBJ whole genome shotgun (WGS) entry which is preliminary data.</text>
</comment>
<gene>
    <name evidence="1" type="ORF">DdX_08618</name>
</gene>
<dbReference type="AlphaFoldDB" id="A0AAD4N806"/>
<organism evidence="1 2">
    <name type="scientific">Ditylenchus destructor</name>
    <dbReference type="NCBI Taxonomy" id="166010"/>
    <lineage>
        <taxon>Eukaryota</taxon>
        <taxon>Metazoa</taxon>
        <taxon>Ecdysozoa</taxon>
        <taxon>Nematoda</taxon>
        <taxon>Chromadorea</taxon>
        <taxon>Rhabditida</taxon>
        <taxon>Tylenchina</taxon>
        <taxon>Tylenchomorpha</taxon>
        <taxon>Sphaerularioidea</taxon>
        <taxon>Anguinidae</taxon>
        <taxon>Anguininae</taxon>
        <taxon>Ditylenchus</taxon>
    </lineage>
</organism>
<keyword evidence="2" id="KW-1185">Reference proteome</keyword>
<proteinExistence type="predicted"/>